<dbReference type="PANTHER" id="PTHR22946:SF9">
    <property type="entry name" value="POLYKETIDE TRANSFERASE AF380"/>
    <property type="match status" value="1"/>
</dbReference>
<dbReference type="InterPro" id="IPR029058">
    <property type="entry name" value="AB_hydrolase_fold"/>
</dbReference>
<dbReference type="Pfam" id="PF03403">
    <property type="entry name" value="PAF-AH_p_II"/>
    <property type="match status" value="1"/>
</dbReference>
<reference evidence="2 3" key="1">
    <citation type="submission" date="2018-04" db="EMBL/GenBank/DDBJ databases">
        <title>Genomic Encyclopedia of Archaeal and Bacterial Type Strains, Phase II (KMG-II): from individual species to whole genera.</title>
        <authorList>
            <person name="Goeker M."/>
        </authorList>
    </citation>
    <scope>NUCLEOTIDE SEQUENCE [LARGE SCALE GENOMIC DNA]</scope>
    <source>
        <strain evidence="2 3">DSM 23382</strain>
    </source>
</reference>
<protein>
    <submittedName>
        <fullName evidence="2">Putative dienelactone hydrolase</fullName>
    </submittedName>
</protein>
<evidence type="ECO:0000313" key="2">
    <source>
        <dbReference type="EMBL" id="PTW61618.1"/>
    </source>
</evidence>
<dbReference type="SUPFAM" id="SSF53474">
    <property type="entry name" value="alpha/beta-Hydrolases"/>
    <property type="match status" value="1"/>
</dbReference>
<dbReference type="EMBL" id="QAYG01000002">
    <property type="protein sequence ID" value="PTW61618.1"/>
    <property type="molecule type" value="Genomic_DNA"/>
</dbReference>
<dbReference type="InterPro" id="IPR050261">
    <property type="entry name" value="FrsA_esterase"/>
</dbReference>
<keyword evidence="1 2" id="KW-0378">Hydrolase</keyword>
<proteinExistence type="predicted"/>
<evidence type="ECO:0000313" key="3">
    <source>
        <dbReference type="Proteomes" id="UP000244081"/>
    </source>
</evidence>
<dbReference type="Gene3D" id="3.40.50.1820">
    <property type="entry name" value="alpha/beta hydrolase"/>
    <property type="match status" value="1"/>
</dbReference>
<dbReference type="GO" id="GO:0052689">
    <property type="term" value="F:carboxylic ester hydrolase activity"/>
    <property type="evidence" value="ECO:0007669"/>
    <property type="project" value="UniProtKB-ARBA"/>
</dbReference>
<gene>
    <name evidence="2" type="ORF">C8N35_102333</name>
</gene>
<dbReference type="Proteomes" id="UP000244081">
    <property type="component" value="Unassembled WGS sequence"/>
</dbReference>
<dbReference type="PIRSF" id="PIRSF031982">
    <property type="entry name" value="UCP031982_abhydr"/>
    <property type="match status" value="1"/>
</dbReference>
<name>A0A2T5VCY6_9HYPH</name>
<dbReference type="PANTHER" id="PTHR22946">
    <property type="entry name" value="DIENELACTONE HYDROLASE DOMAIN-CONTAINING PROTEIN-RELATED"/>
    <property type="match status" value="1"/>
</dbReference>
<organism evidence="2 3">
    <name type="scientific">Breoghania corrubedonensis</name>
    <dbReference type="NCBI Taxonomy" id="665038"/>
    <lineage>
        <taxon>Bacteria</taxon>
        <taxon>Pseudomonadati</taxon>
        <taxon>Pseudomonadota</taxon>
        <taxon>Alphaproteobacteria</taxon>
        <taxon>Hyphomicrobiales</taxon>
        <taxon>Stappiaceae</taxon>
        <taxon>Breoghania</taxon>
    </lineage>
</organism>
<comment type="caution">
    <text evidence="2">The sequence shown here is derived from an EMBL/GenBank/DDBJ whole genome shotgun (WGS) entry which is preliminary data.</text>
</comment>
<dbReference type="AlphaFoldDB" id="A0A2T5VCY6"/>
<accession>A0A2T5VCY6</accession>
<sequence>MKVLQWSPCDRPPGEVKLGPFVLDAVRDCPVAGGKHPLIVLSHGYGGTYLSHRDTAAALADAGFIVAALNHPDDNALTFDPARANSLTSLVDRPEDIRRLIDFMLAEAPDAAMIDPEEIGFFGFSRGGYTGLVLAGAEPDFKAMRTHCDDPTGESCALVDPDLAPTGPWVHDGRIKAFVIADPLAGVFPTARTLSGISAPVQLWRSQDGGDGVSPKEVDAIAANLPAGTEFRVVPGSSHFAFLAVCPEAMRASLAEICTDPAGFDRAGFHDRLNLAVSAFFQKHLQRPDAR</sequence>
<dbReference type="InterPro" id="IPR016986">
    <property type="entry name" value="UCP031982_abhydr"/>
</dbReference>
<evidence type="ECO:0000256" key="1">
    <source>
        <dbReference type="ARBA" id="ARBA00022801"/>
    </source>
</evidence>
<keyword evidence="3" id="KW-1185">Reference proteome</keyword>